<dbReference type="AlphaFoldDB" id="A0A1I4QW60"/>
<organism evidence="10 11">
    <name type="scientific">Pleomorphomonas diazotrophica</name>
    <dbReference type="NCBI Taxonomy" id="1166257"/>
    <lineage>
        <taxon>Bacteria</taxon>
        <taxon>Pseudomonadati</taxon>
        <taxon>Pseudomonadota</taxon>
        <taxon>Alphaproteobacteria</taxon>
        <taxon>Hyphomicrobiales</taxon>
        <taxon>Pleomorphomonadaceae</taxon>
        <taxon>Pleomorphomonas</taxon>
    </lineage>
</organism>
<evidence type="ECO:0000256" key="8">
    <source>
        <dbReference type="SAM" id="Phobius"/>
    </source>
</evidence>
<gene>
    <name evidence="10" type="ORF">CXZ10_03130</name>
</gene>
<evidence type="ECO:0000256" key="4">
    <source>
        <dbReference type="ARBA" id="ARBA00022448"/>
    </source>
</evidence>
<feature type="transmembrane region" description="Helical" evidence="8">
    <location>
        <begin position="215"/>
        <end position="244"/>
    </location>
</feature>
<keyword evidence="4" id="KW-0813">Transport</keyword>
<evidence type="ECO:0000256" key="3">
    <source>
        <dbReference type="ARBA" id="ARBA00007520"/>
    </source>
</evidence>
<comment type="similarity">
    <text evidence="3">Belongs to the major facilitator superfamily. TCR/Tet family.</text>
</comment>
<dbReference type="PANTHER" id="PTHR23504:SF15">
    <property type="entry name" value="MAJOR FACILITATOR SUPERFAMILY (MFS) PROFILE DOMAIN-CONTAINING PROTEIN"/>
    <property type="match status" value="1"/>
</dbReference>
<feature type="transmembrane region" description="Helical" evidence="8">
    <location>
        <begin position="113"/>
        <end position="135"/>
    </location>
</feature>
<comment type="caution">
    <text evidence="10">The sequence shown here is derived from an EMBL/GenBank/DDBJ whole genome shotgun (WGS) entry which is preliminary data.</text>
</comment>
<accession>A0A1I4QW60</accession>
<keyword evidence="7 8" id="KW-0472">Membrane</keyword>
<dbReference type="EMBL" id="PJNW01000002">
    <property type="protein sequence ID" value="PKR90385.1"/>
    <property type="molecule type" value="Genomic_DNA"/>
</dbReference>
<dbReference type="PROSITE" id="PS00216">
    <property type="entry name" value="SUGAR_TRANSPORT_1"/>
    <property type="match status" value="1"/>
</dbReference>
<feature type="transmembrane region" description="Helical" evidence="8">
    <location>
        <begin position="147"/>
        <end position="169"/>
    </location>
</feature>
<dbReference type="GO" id="GO:0022857">
    <property type="term" value="F:transmembrane transporter activity"/>
    <property type="evidence" value="ECO:0007669"/>
    <property type="project" value="InterPro"/>
</dbReference>
<reference evidence="10 11" key="1">
    <citation type="submission" date="2017-12" db="EMBL/GenBank/DDBJ databases">
        <title>Anaerobic carbon monoxide metabolism by Pleomorphomonas carboxyditropha sp. nov., a new mesophilic hydrogenogenic carboxidotroph.</title>
        <authorList>
            <person name="Esquivel-Elizondo S."/>
            <person name="Krajmalnik-Brown R."/>
        </authorList>
    </citation>
    <scope>NUCLEOTIDE SEQUENCE [LARGE SCALE GENOMIC DNA]</scope>
    <source>
        <strain evidence="10 11">R5-392</strain>
    </source>
</reference>
<evidence type="ECO:0000313" key="10">
    <source>
        <dbReference type="EMBL" id="PKR90385.1"/>
    </source>
</evidence>
<dbReference type="PANTHER" id="PTHR23504">
    <property type="entry name" value="MAJOR FACILITATOR SUPERFAMILY DOMAIN-CONTAINING PROTEIN 10"/>
    <property type="match status" value="1"/>
</dbReference>
<dbReference type="Proteomes" id="UP000233491">
    <property type="component" value="Unassembled WGS sequence"/>
</dbReference>
<dbReference type="GO" id="GO:0016020">
    <property type="term" value="C:membrane"/>
    <property type="evidence" value="ECO:0007669"/>
    <property type="project" value="UniProtKB-SubCell"/>
</dbReference>
<evidence type="ECO:0000256" key="5">
    <source>
        <dbReference type="ARBA" id="ARBA00022692"/>
    </source>
</evidence>
<proteinExistence type="inferred from homology"/>
<feature type="transmembrane region" description="Helical" evidence="8">
    <location>
        <begin position="317"/>
        <end position="338"/>
    </location>
</feature>
<dbReference type="InterPro" id="IPR001958">
    <property type="entry name" value="Tet-R_TetA/multi-R_MdtG-like"/>
</dbReference>
<feature type="transmembrane region" description="Helical" evidence="8">
    <location>
        <begin position="20"/>
        <end position="40"/>
    </location>
</feature>
<comment type="function">
    <text evidence="1">Resistance to tetracycline by an active tetracycline efflux. This is an energy-dependent process that decreases the accumulation of the antibiotic in whole cells. This protein functions as a metal-tetracycline/H(+) antiporter.</text>
</comment>
<feature type="transmembrane region" description="Helical" evidence="8">
    <location>
        <begin position="389"/>
        <end position="406"/>
    </location>
</feature>
<dbReference type="InterPro" id="IPR005829">
    <property type="entry name" value="Sugar_transporter_CS"/>
</dbReference>
<dbReference type="Gene3D" id="1.20.1250.20">
    <property type="entry name" value="MFS general substrate transporter like domains"/>
    <property type="match status" value="1"/>
</dbReference>
<dbReference type="RefSeq" id="WP_101287478.1">
    <property type="nucleotide sequence ID" value="NZ_FOUQ01000001.1"/>
</dbReference>
<comment type="subcellular location">
    <subcellularLocation>
        <location evidence="2">Membrane</location>
        <topology evidence="2">Multi-pass membrane protein</topology>
    </subcellularLocation>
</comment>
<keyword evidence="11" id="KW-1185">Reference proteome</keyword>
<protein>
    <submittedName>
        <fullName evidence="10">ABC transporter permease</fullName>
    </submittedName>
</protein>
<dbReference type="PRINTS" id="PR01035">
    <property type="entry name" value="TCRTETA"/>
</dbReference>
<feature type="transmembrane region" description="Helical" evidence="8">
    <location>
        <begin position="350"/>
        <end position="369"/>
    </location>
</feature>
<evidence type="ECO:0000259" key="9">
    <source>
        <dbReference type="PROSITE" id="PS50850"/>
    </source>
</evidence>
<dbReference type="InterPro" id="IPR020846">
    <property type="entry name" value="MFS_dom"/>
</dbReference>
<keyword evidence="5 8" id="KW-0812">Transmembrane</keyword>
<dbReference type="Pfam" id="PF07690">
    <property type="entry name" value="MFS_1"/>
    <property type="match status" value="1"/>
</dbReference>
<evidence type="ECO:0000313" key="11">
    <source>
        <dbReference type="Proteomes" id="UP000233491"/>
    </source>
</evidence>
<name>A0A1I4QW60_9HYPH</name>
<evidence type="ECO:0000256" key="1">
    <source>
        <dbReference type="ARBA" id="ARBA00003279"/>
    </source>
</evidence>
<feature type="transmembrane region" description="Helical" evidence="8">
    <location>
        <begin position="175"/>
        <end position="195"/>
    </location>
</feature>
<feature type="domain" description="Major facilitator superfamily (MFS) profile" evidence="9">
    <location>
        <begin position="18"/>
        <end position="413"/>
    </location>
</feature>
<keyword evidence="6 8" id="KW-1133">Transmembrane helix</keyword>
<feature type="transmembrane region" description="Helical" evidence="8">
    <location>
        <begin position="60"/>
        <end position="77"/>
    </location>
</feature>
<feature type="transmembrane region" description="Helical" evidence="8">
    <location>
        <begin position="89"/>
        <end position="107"/>
    </location>
</feature>
<dbReference type="InterPro" id="IPR011701">
    <property type="entry name" value="MFS"/>
</dbReference>
<feature type="transmembrane region" description="Helical" evidence="8">
    <location>
        <begin position="293"/>
        <end position="311"/>
    </location>
</feature>
<dbReference type="CDD" id="cd17388">
    <property type="entry name" value="MFS_TetA"/>
    <property type="match status" value="1"/>
</dbReference>
<evidence type="ECO:0000256" key="7">
    <source>
        <dbReference type="ARBA" id="ARBA00023136"/>
    </source>
</evidence>
<evidence type="ECO:0000256" key="6">
    <source>
        <dbReference type="ARBA" id="ARBA00022989"/>
    </source>
</evidence>
<dbReference type="SUPFAM" id="SSF103473">
    <property type="entry name" value="MFS general substrate transporter"/>
    <property type="match status" value="1"/>
</dbReference>
<dbReference type="InterPro" id="IPR036259">
    <property type="entry name" value="MFS_trans_sf"/>
</dbReference>
<feature type="transmembrane region" description="Helical" evidence="8">
    <location>
        <begin position="256"/>
        <end position="281"/>
    </location>
</feature>
<dbReference type="PROSITE" id="PS50850">
    <property type="entry name" value="MFS"/>
    <property type="match status" value="1"/>
</dbReference>
<sequence>MSAADLSAPVTAAAARRATIFALVAVFLDVVGFGLIIPVLPRLIEEVGHTGLDDAARIGGWLFAVFSLAQFVFAPLAGALSDRFGRRPLLLLAIAGLAVDYVVQALAPTVLWLFVGRLIAGVCGSSHVIAGACLADVSSPENRARSFGRMTAAFGLGFVLGPAIGGLLGEFGTRVPFWCAAALASVNFLFGLFGLPETLGRGNRRAFRWREANPLGVLAVFARYPGVLPSAVVLTVFFFGTSIYPAIWPFWGIAKYGWSGTTVGLTLAASGLTVALLQGFGTGPAVARWGERRMAAVGLAGAAATCVGFALSPTTALVVVMLVINAIEGFAHPMLSALMSKAVPEDTQGALQGGITALMNLAMLTGAVFYTQAFGFFLSPAAPIRSPDVSFFIAAGLMLLALGLFLRQSRRVVA</sequence>
<evidence type="ECO:0000256" key="2">
    <source>
        <dbReference type="ARBA" id="ARBA00004141"/>
    </source>
</evidence>